<dbReference type="OMA" id="PWRRTLC"/>
<keyword evidence="2" id="KW-1185">Reference proteome</keyword>
<organism evidence="1">
    <name type="scientific">Oryza brachyantha</name>
    <name type="common">malo sina</name>
    <dbReference type="NCBI Taxonomy" id="4533"/>
    <lineage>
        <taxon>Eukaryota</taxon>
        <taxon>Viridiplantae</taxon>
        <taxon>Streptophyta</taxon>
        <taxon>Embryophyta</taxon>
        <taxon>Tracheophyta</taxon>
        <taxon>Spermatophyta</taxon>
        <taxon>Magnoliopsida</taxon>
        <taxon>Liliopsida</taxon>
        <taxon>Poales</taxon>
        <taxon>Poaceae</taxon>
        <taxon>BOP clade</taxon>
        <taxon>Oryzoideae</taxon>
        <taxon>Oryzeae</taxon>
        <taxon>Oryzinae</taxon>
        <taxon>Oryza</taxon>
    </lineage>
</organism>
<dbReference type="Gramene" id="OB07G31560.1">
    <property type="protein sequence ID" value="OB07G31560.1"/>
    <property type="gene ID" value="OB07G31560"/>
</dbReference>
<accession>J3MP24</accession>
<protein>
    <submittedName>
        <fullName evidence="1">Uncharacterized protein</fullName>
    </submittedName>
</protein>
<proteinExistence type="predicted"/>
<evidence type="ECO:0000313" key="2">
    <source>
        <dbReference type="Proteomes" id="UP000006038"/>
    </source>
</evidence>
<dbReference type="HOGENOM" id="CLU_2645377_0_0_1"/>
<sequence length="88" mass="9942">MRYLPLHEPDEAAHRERRAVGLAHEEPLQDHGVEVALGPPLQEAVELDEELDVHILRPWRRTLCLLVPAAGHEVNTLRATEKVRCKSG</sequence>
<dbReference type="EnsemblPlants" id="OB07G31560.1">
    <property type="protein sequence ID" value="OB07G31560.1"/>
    <property type="gene ID" value="OB07G31560"/>
</dbReference>
<reference evidence="1" key="2">
    <citation type="submission" date="2013-04" db="UniProtKB">
        <authorList>
            <consortium name="EnsemblPlants"/>
        </authorList>
    </citation>
    <scope>IDENTIFICATION</scope>
</reference>
<name>J3MP24_ORYBR</name>
<evidence type="ECO:0000313" key="1">
    <source>
        <dbReference type="EnsemblPlants" id="OB07G31560.1"/>
    </source>
</evidence>
<reference evidence="1" key="1">
    <citation type="journal article" date="2013" name="Nat. Commun.">
        <title>Whole-genome sequencing of Oryza brachyantha reveals mechanisms underlying Oryza genome evolution.</title>
        <authorList>
            <person name="Chen J."/>
            <person name="Huang Q."/>
            <person name="Gao D."/>
            <person name="Wang J."/>
            <person name="Lang Y."/>
            <person name="Liu T."/>
            <person name="Li B."/>
            <person name="Bai Z."/>
            <person name="Luis Goicoechea J."/>
            <person name="Liang C."/>
            <person name="Chen C."/>
            <person name="Zhang W."/>
            <person name="Sun S."/>
            <person name="Liao Y."/>
            <person name="Zhang X."/>
            <person name="Yang L."/>
            <person name="Song C."/>
            <person name="Wang M."/>
            <person name="Shi J."/>
            <person name="Liu G."/>
            <person name="Liu J."/>
            <person name="Zhou H."/>
            <person name="Zhou W."/>
            <person name="Yu Q."/>
            <person name="An N."/>
            <person name="Chen Y."/>
            <person name="Cai Q."/>
            <person name="Wang B."/>
            <person name="Liu B."/>
            <person name="Min J."/>
            <person name="Huang Y."/>
            <person name="Wu H."/>
            <person name="Li Z."/>
            <person name="Zhang Y."/>
            <person name="Yin Y."/>
            <person name="Song W."/>
            <person name="Jiang J."/>
            <person name="Jackson S.A."/>
            <person name="Wing R.A."/>
            <person name="Wang J."/>
            <person name="Chen M."/>
        </authorList>
    </citation>
    <scope>NUCLEOTIDE SEQUENCE [LARGE SCALE GENOMIC DNA]</scope>
    <source>
        <strain evidence="1">cv. IRGC 101232</strain>
    </source>
</reference>
<dbReference type="Proteomes" id="UP000006038">
    <property type="component" value="Chromosome 7"/>
</dbReference>
<dbReference type="AlphaFoldDB" id="J3MP24"/>